<dbReference type="Proteomes" id="UP000295096">
    <property type="component" value="Unassembled WGS sequence"/>
</dbReference>
<feature type="transmembrane region" description="Helical" evidence="7">
    <location>
        <begin position="318"/>
        <end position="341"/>
    </location>
</feature>
<dbReference type="InterPro" id="IPR036259">
    <property type="entry name" value="MFS_trans_sf"/>
</dbReference>
<feature type="transmembrane region" description="Helical" evidence="7">
    <location>
        <begin position="265"/>
        <end position="284"/>
    </location>
</feature>
<keyword evidence="4 7" id="KW-0812">Transmembrane</keyword>
<dbReference type="RefSeq" id="WP_133290317.1">
    <property type="nucleotide sequence ID" value="NZ_SMSJ01000030.1"/>
</dbReference>
<evidence type="ECO:0000256" key="1">
    <source>
        <dbReference type="ARBA" id="ARBA00004651"/>
    </source>
</evidence>
<name>A0A4R5QDV9_9PROT</name>
<gene>
    <name evidence="8" type="ORF">E2C06_19650</name>
</gene>
<protein>
    <submittedName>
        <fullName evidence="8">MFS transporter</fullName>
    </submittedName>
</protein>
<dbReference type="Gene3D" id="1.20.1250.20">
    <property type="entry name" value="MFS general substrate transporter like domains"/>
    <property type="match status" value="1"/>
</dbReference>
<proteinExistence type="predicted"/>
<dbReference type="EMBL" id="SMSJ01000030">
    <property type="protein sequence ID" value="TDH60839.1"/>
    <property type="molecule type" value="Genomic_DNA"/>
</dbReference>
<evidence type="ECO:0000256" key="6">
    <source>
        <dbReference type="ARBA" id="ARBA00023136"/>
    </source>
</evidence>
<dbReference type="GO" id="GO:0005886">
    <property type="term" value="C:plasma membrane"/>
    <property type="evidence" value="ECO:0007669"/>
    <property type="project" value="UniProtKB-SubCell"/>
</dbReference>
<comment type="subcellular location">
    <subcellularLocation>
        <location evidence="1">Cell membrane</location>
        <topology evidence="1">Multi-pass membrane protein</topology>
    </subcellularLocation>
</comment>
<comment type="caution">
    <text evidence="8">The sequence shown here is derived from an EMBL/GenBank/DDBJ whole genome shotgun (WGS) entry which is preliminary data.</text>
</comment>
<dbReference type="Pfam" id="PF05977">
    <property type="entry name" value="MFS_3"/>
    <property type="match status" value="1"/>
</dbReference>
<evidence type="ECO:0000256" key="5">
    <source>
        <dbReference type="ARBA" id="ARBA00022989"/>
    </source>
</evidence>
<dbReference type="PANTHER" id="PTHR23513">
    <property type="entry name" value="INTEGRAL MEMBRANE EFFLUX PROTEIN-RELATED"/>
    <property type="match status" value="1"/>
</dbReference>
<feature type="transmembrane region" description="Helical" evidence="7">
    <location>
        <begin position="24"/>
        <end position="47"/>
    </location>
</feature>
<dbReference type="AlphaFoldDB" id="A0A4R5QDV9"/>
<feature type="transmembrane region" description="Helical" evidence="7">
    <location>
        <begin position="53"/>
        <end position="74"/>
    </location>
</feature>
<evidence type="ECO:0000313" key="9">
    <source>
        <dbReference type="Proteomes" id="UP000295096"/>
    </source>
</evidence>
<feature type="transmembrane region" description="Helical" evidence="7">
    <location>
        <begin position="353"/>
        <end position="375"/>
    </location>
</feature>
<dbReference type="OrthoDB" id="7374537at2"/>
<keyword evidence="9" id="KW-1185">Reference proteome</keyword>
<reference evidence="8 9" key="1">
    <citation type="journal article" date="2016" name="J. Microbiol.">
        <title>Dankookia rubra gen. nov., sp. nov., an alphaproteobacterium isolated from sediment of a shallow stream.</title>
        <authorList>
            <person name="Kim W.H."/>
            <person name="Kim D.H."/>
            <person name="Kang K."/>
            <person name="Ahn T.Y."/>
        </authorList>
    </citation>
    <scope>NUCLEOTIDE SEQUENCE [LARGE SCALE GENOMIC DNA]</scope>
    <source>
        <strain evidence="8 9">JCM30602</strain>
    </source>
</reference>
<keyword evidence="3" id="KW-1003">Cell membrane</keyword>
<feature type="transmembrane region" description="Helical" evidence="7">
    <location>
        <begin position="231"/>
        <end position="253"/>
    </location>
</feature>
<feature type="transmembrane region" description="Helical" evidence="7">
    <location>
        <begin position="86"/>
        <end position="106"/>
    </location>
</feature>
<feature type="transmembrane region" description="Helical" evidence="7">
    <location>
        <begin position="291"/>
        <end position="312"/>
    </location>
</feature>
<organism evidence="8 9">
    <name type="scientific">Dankookia rubra</name>
    <dbReference type="NCBI Taxonomy" id="1442381"/>
    <lineage>
        <taxon>Bacteria</taxon>
        <taxon>Pseudomonadati</taxon>
        <taxon>Pseudomonadota</taxon>
        <taxon>Alphaproteobacteria</taxon>
        <taxon>Acetobacterales</taxon>
        <taxon>Roseomonadaceae</taxon>
        <taxon>Dankookia</taxon>
    </lineage>
</organism>
<evidence type="ECO:0000313" key="8">
    <source>
        <dbReference type="EMBL" id="TDH60839.1"/>
    </source>
</evidence>
<sequence length="405" mass="42006">MPRDLQDSTHPLRRLLAMPAFRRLWAVGGIANAMRWVEILVAAIWTFETTHSALAVSMVALMRALPMLLLGAAAGALAEVLDRRRLLMAGQAATCAGALVILALAASGALQVWHLAAQGFLGGLVWTGEMASRRRMLTEVAGERDVVTAVAFDSLTANTTRMAGPLLGGAIYEYLGLPTAYLVATACYALTFTLLAGVRHTQATRRFVPRLLLAEMADAIGVVRRMRVLQAVVLITIAMNVFGFCFMAVLPAFGSLAFAATPVQIGLLSAAEPAGALLTGLVMASRRGVPLSPALMLAGGGFFLLCLLLVALAPTLPLAVAVLMLGGSGTALFAALQTALPVTQAPPEARSRVLGLVTTCIGMGPAGQLSIGALADAWGPAVAIPIMAAAGLAMVLATAAHTLRR</sequence>
<dbReference type="InterPro" id="IPR010290">
    <property type="entry name" value="TM_effector"/>
</dbReference>
<evidence type="ECO:0000256" key="3">
    <source>
        <dbReference type="ARBA" id="ARBA00022475"/>
    </source>
</evidence>
<dbReference type="SUPFAM" id="SSF103473">
    <property type="entry name" value="MFS general substrate transporter"/>
    <property type="match status" value="1"/>
</dbReference>
<accession>A0A4R5QDV9</accession>
<feature type="transmembrane region" description="Helical" evidence="7">
    <location>
        <begin position="381"/>
        <end position="403"/>
    </location>
</feature>
<dbReference type="CDD" id="cd06173">
    <property type="entry name" value="MFS_MefA_like"/>
    <property type="match status" value="1"/>
</dbReference>
<evidence type="ECO:0000256" key="2">
    <source>
        <dbReference type="ARBA" id="ARBA00022448"/>
    </source>
</evidence>
<keyword evidence="2" id="KW-0813">Transport</keyword>
<evidence type="ECO:0000256" key="7">
    <source>
        <dbReference type="SAM" id="Phobius"/>
    </source>
</evidence>
<keyword evidence="6 7" id="KW-0472">Membrane</keyword>
<evidence type="ECO:0000256" key="4">
    <source>
        <dbReference type="ARBA" id="ARBA00022692"/>
    </source>
</evidence>
<keyword evidence="5 7" id="KW-1133">Transmembrane helix</keyword>
<dbReference type="PANTHER" id="PTHR23513:SF11">
    <property type="entry name" value="STAPHYLOFERRIN A TRANSPORTER"/>
    <property type="match status" value="1"/>
</dbReference>